<evidence type="ECO:0000256" key="2">
    <source>
        <dbReference type="SAM" id="SignalP"/>
    </source>
</evidence>
<evidence type="ECO:0000313" key="3">
    <source>
        <dbReference type="EMBL" id="MBB4692960.1"/>
    </source>
</evidence>
<feature type="signal peptide" evidence="2">
    <location>
        <begin position="1"/>
        <end position="20"/>
    </location>
</feature>
<keyword evidence="4" id="KW-1185">Reference proteome</keyword>
<evidence type="ECO:0000256" key="1">
    <source>
        <dbReference type="SAM" id="MobiDB-lite"/>
    </source>
</evidence>
<feature type="chain" id="PRO_5039168248" description="Lipoprotein" evidence="2">
    <location>
        <begin position="21"/>
        <end position="175"/>
    </location>
</feature>
<feature type="compositionally biased region" description="Low complexity" evidence="1">
    <location>
        <begin position="33"/>
        <end position="71"/>
    </location>
</feature>
<accession>A0A7W7CT99</accession>
<evidence type="ECO:0000313" key="4">
    <source>
        <dbReference type="Proteomes" id="UP000542742"/>
    </source>
</evidence>
<name>A0A7W7CT99_9ACTN</name>
<dbReference type="EMBL" id="JACHMF010000001">
    <property type="protein sequence ID" value="MBB4692960.1"/>
    <property type="molecule type" value="Genomic_DNA"/>
</dbReference>
<comment type="caution">
    <text evidence="3">The sequence shown here is derived from an EMBL/GenBank/DDBJ whole genome shotgun (WGS) entry which is preliminary data.</text>
</comment>
<dbReference type="AlphaFoldDB" id="A0A7W7CT99"/>
<proteinExistence type="predicted"/>
<dbReference type="RefSeq" id="WP_184951626.1">
    <property type="nucleotide sequence ID" value="NZ_BOMC01000061.1"/>
</dbReference>
<organism evidence="3 4">
    <name type="scientific">Paractinoplanes abujensis</name>
    <dbReference type="NCBI Taxonomy" id="882441"/>
    <lineage>
        <taxon>Bacteria</taxon>
        <taxon>Bacillati</taxon>
        <taxon>Actinomycetota</taxon>
        <taxon>Actinomycetes</taxon>
        <taxon>Micromonosporales</taxon>
        <taxon>Micromonosporaceae</taxon>
        <taxon>Paractinoplanes</taxon>
    </lineage>
</organism>
<protein>
    <recommendedName>
        <fullName evidence="5">Lipoprotein</fullName>
    </recommendedName>
</protein>
<dbReference type="Proteomes" id="UP000542742">
    <property type="component" value="Unassembled WGS sequence"/>
</dbReference>
<keyword evidence="2" id="KW-0732">Signal</keyword>
<reference evidence="3 4" key="1">
    <citation type="submission" date="2020-08" db="EMBL/GenBank/DDBJ databases">
        <title>Sequencing the genomes of 1000 actinobacteria strains.</title>
        <authorList>
            <person name="Klenk H.-P."/>
        </authorList>
    </citation>
    <scope>NUCLEOTIDE SEQUENCE [LARGE SCALE GENOMIC DNA]</scope>
    <source>
        <strain evidence="3 4">DSM 45518</strain>
    </source>
</reference>
<evidence type="ECO:0008006" key="5">
    <source>
        <dbReference type="Google" id="ProtNLM"/>
    </source>
</evidence>
<gene>
    <name evidence="3" type="ORF">BKA14_003108</name>
</gene>
<feature type="region of interest" description="Disordered" evidence="1">
    <location>
        <begin position="33"/>
        <end position="83"/>
    </location>
</feature>
<sequence length="175" mass="17514">MRKSLLAVVTATACATTLLSGCSGGVERVGGAAAPVPAPATSTTSAGAGAAPTTPPATTATSPAGATSAPPTSRPPARPAKACPVTNAGLQKALRTNPDDGVFPGSTFTKIVCFQDYAATTVPERSNSDESYVVWKHTAGTWRVLSSGTADICPGVPADVVRHFRAARYGACGRA</sequence>
<dbReference type="PROSITE" id="PS51257">
    <property type="entry name" value="PROKAR_LIPOPROTEIN"/>
    <property type="match status" value="1"/>
</dbReference>